<evidence type="ECO:0000256" key="4">
    <source>
        <dbReference type="ARBA" id="ARBA00022679"/>
    </source>
</evidence>
<sequence>MSGRGLGHTGGTVDKLESIPGYNTAMASDSFFKQVNKIGISLIGQTGNLAPADKKLYALRDVTATVDDRALISASIMSKKLAAGDKNIVLDVKCGSGAFMKNENDAAALAKTMVGIGKSCGRNIIAVITNMDEPLGRNVGNALEVIEAVDVLRGNGDKSL</sequence>
<dbReference type="GO" id="GO:0005829">
    <property type="term" value="C:cytosol"/>
    <property type="evidence" value="ECO:0007669"/>
    <property type="project" value="TreeGrafter"/>
</dbReference>
<dbReference type="PROSITE" id="PS00647">
    <property type="entry name" value="THYMID_PHOSPHORYLASE"/>
    <property type="match status" value="1"/>
</dbReference>
<dbReference type="FunFam" id="3.40.1030.10:FF:000003">
    <property type="entry name" value="Pyrimidine-nucleoside phosphorylase"/>
    <property type="match status" value="1"/>
</dbReference>
<dbReference type="InterPro" id="IPR035902">
    <property type="entry name" value="Nuc_phospho_transferase"/>
</dbReference>
<comment type="similarity">
    <text evidence="1">Belongs to the thymidine/pyrimidine-nucleoside phosphorylase family.</text>
</comment>
<gene>
    <name evidence="6" type="ORF">LEA_18909</name>
</gene>
<evidence type="ECO:0000259" key="5">
    <source>
        <dbReference type="Pfam" id="PF00591"/>
    </source>
</evidence>
<dbReference type="InterPro" id="IPR017872">
    <property type="entry name" value="Pyrmidine_PPase_CS"/>
</dbReference>
<dbReference type="GO" id="GO:0006206">
    <property type="term" value="P:pyrimidine nucleobase metabolic process"/>
    <property type="evidence" value="ECO:0007669"/>
    <property type="project" value="InterPro"/>
</dbReference>
<evidence type="ECO:0000256" key="2">
    <source>
        <dbReference type="ARBA" id="ARBA00011738"/>
    </source>
</evidence>
<dbReference type="GO" id="GO:0004645">
    <property type="term" value="F:1,4-alpha-oligoglucan phosphorylase activity"/>
    <property type="evidence" value="ECO:0007669"/>
    <property type="project" value="InterPro"/>
</dbReference>
<evidence type="ECO:0000256" key="1">
    <source>
        <dbReference type="ARBA" id="ARBA00006915"/>
    </source>
</evidence>
<dbReference type="AlphaFoldDB" id="K1RSF8"/>
<evidence type="ECO:0000256" key="3">
    <source>
        <dbReference type="ARBA" id="ARBA00022676"/>
    </source>
</evidence>
<dbReference type="SUPFAM" id="SSF52418">
    <property type="entry name" value="Nucleoside phosphorylase/phosphoribosyltransferase catalytic domain"/>
    <property type="match status" value="1"/>
</dbReference>
<dbReference type="GO" id="GO:0009032">
    <property type="term" value="F:thymidine phosphorylase activity"/>
    <property type="evidence" value="ECO:0007669"/>
    <property type="project" value="TreeGrafter"/>
</dbReference>
<dbReference type="PANTHER" id="PTHR10515">
    <property type="entry name" value="THYMIDINE PHOSPHORYLASE"/>
    <property type="match status" value="1"/>
</dbReference>
<dbReference type="Pfam" id="PF00591">
    <property type="entry name" value="Glycos_transf_3"/>
    <property type="match status" value="1"/>
</dbReference>
<dbReference type="Gene3D" id="3.40.1030.10">
    <property type="entry name" value="Nucleoside phosphorylase/phosphoribosyltransferase catalytic domain"/>
    <property type="match status" value="1"/>
</dbReference>
<name>K1RSF8_9ZZZZ</name>
<keyword evidence="4" id="KW-0808">Transferase</keyword>
<feature type="domain" description="Glycosyl transferase family 3" evidence="5">
    <location>
        <begin position="1"/>
        <end position="155"/>
    </location>
</feature>
<proteinExistence type="inferred from homology"/>
<comment type="caution">
    <text evidence="6">The sequence shown here is derived from an EMBL/GenBank/DDBJ whole genome shotgun (WGS) entry which is preliminary data.</text>
</comment>
<dbReference type="PANTHER" id="PTHR10515:SF0">
    <property type="entry name" value="THYMIDINE PHOSPHORYLASE"/>
    <property type="match status" value="1"/>
</dbReference>
<protein>
    <submittedName>
        <fullName evidence="6">Pyrimidine-nucleoside phosphorylase</fullName>
    </submittedName>
</protein>
<dbReference type="EMBL" id="AJWY01012986">
    <property type="protein sequence ID" value="EKC48363.1"/>
    <property type="molecule type" value="Genomic_DNA"/>
</dbReference>
<dbReference type="InterPro" id="IPR000053">
    <property type="entry name" value="Thymidine/pyrmidine_PPase"/>
</dbReference>
<comment type="subunit">
    <text evidence="2">Homodimer.</text>
</comment>
<accession>K1RSF8</accession>
<dbReference type="InterPro" id="IPR000312">
    <property type="entry name" value="Glycosyl_Trfase_fam3"/>
</dbReference>
<reference evidence="6" key="1">
    <citation type="journal article" date="2013" name="Environ. Microbiol.">
        <title>Microbiota from the distal guts of lean and obese adolescents exhibit partial functional redundancy besides clear differences in community structure.</title>
        <authorList>
            <person name="Ferrer M."/>
            <person name="Ruiz A."/>
            <person name="Lanza F."/>
            <person name="Haange S.B."/>
            <person name="Oberbach A."/>
            <person name="Till H."/>
            <person name="Bargiela R."/>
            <person name="Campoy C."/>
            <person name="Segura M.T."/>
            <person name="Richter M."/>
            <person name="von Bergen M."/>
            <person name="Seifert J."/>
            <person name="Suarez A."/>
        </authorList>
    </citation>
    <scope>NUCLEOTIDE SEQUENCE</scope>
</reference>
<evidence type="ECO:0000313" key="6">
    <source>
        <dbReference type="EMBL" id="EKC48363.1"/>
    </source>
</evidence>
<organism evidence="6">
    <name type="scientific">human gut metagenome</name>
    <dbReference type="NCBI Taxonomy" id="408170"/>
    <lineage>
        <taxon>unclassified sequences</taxon>
        <taxon>metagenomes</taxon>
        <taxon>organismal metagenomes</taxon>
    </lineage>
</organism>
<feature type="non-terminal residue" evidence="6">
    <location>
        <position position="160"/>
    </location>
</feature>
<keyword evidence="3" id="KW-0328">Glycosyltransferase</keyword>